<evidence type="ECO:0000313" key="1">
    <source>
        <dbReference type="EMBL" id="KAK9017194.1"/>
    </source>
</evidence>
<accession>A0ABR2RWS5</accession>
<evidence type="ECO:0000313" key="2">
    <source>
        <dbReference type="Proteomes" id="UP001396334"/>
    </source>
</evidence>
<proteinExistence type="predicted"/>
<dbReference type="EMBL" id="JBBPBN010000020">
    <property type="protein sequence ID" value="KAK9017194.1"/>
    <property type="molecule type" value="Genomic_DNA"/>
</dbReference>
<dbReference type="Proteomes" id="UP001396334">
    <property type="component" value="Unassembled WGS sequence"/>
</dbReference>
<comment type="caution">
    <text evidence="1">The sequence shown here is derived from an EMBL/GenBank/DDBJ whole genome shotgun (WGS) entry which is preliminary data.</text>
</comment>
<protein>
    <submittedName>
        <fullName evidence="1">Uncharacterized protein</fullName>
    </submittedName>
</protein>
<sequence length="136" mass="15588">MGEENRSGSILGIFPKSGDFESRAMLWNHKTNYTFHSQKSSAAQRNEDIQLPRYRRNNTRGRMKGLRVGMSIVELLPSESAILMVALWIEMSSHSYVDSIYCSRHEFVFSAWVEMKVVYGIEEDRGILTLNRAPGL</sequence>
<name>A0ABR2RWS5_9ROSI</name>
<organism evidence="1 2">
    <name type="scientific">Hibiscus sabdariffa</name>
    <name type="common">roselle</name>
    <dbReference type="NCBI Taxonomy" id="183260"/>
    <lineage>
        <taxon>Eukaryota</taxon>
        <taxon>Viridiplantae</taxon>
        <taxon>Streptophyta</taxon>
        <taxon>Embryophyta</taxon>
        <taxon>Tracheophyta</taxon>
        <taxon>Spermatophyta</taxon>
        <taxon>Magnoliopsida</taxon>
        <taxon>eudicotyledons</taxon>
        <taxon>Gunneridae</taxon>
        <taxon>Pentapetalae</taxon>
        <taxon>rosids</taxon>
        <taxon>malvids</taxon>
        <taxon>Malvales</taxon>
        <taxon>Malvaceae</taxon>
        <taxon>Malvoideae</taxon>
        <taxon>Hibiscus</taxon>
    </lineage>
</organism>
<reference evidence="1 2" key="1">
    <citation type="journal article" date="2024" name="G3 (Bethesda)">
        <title>Genome assembly of Hibiscus sabdariffa L. provides insights into metabolisms of medicinal natural products.</title>
        <authorList>
            <person name="Kim T."/>
        </authorList>
    </citation>
    <scope>NUCLEOTIDE SEQUENCE [LARGE SCALE GENOMIC DNA]</scope>
    <source>
        <strain evidence="1">TK-2024</strain>
        <tissue evidence="1">Old leaves</tissue>
    </source>
</reference>
<keyword evidence="2" id="KW-1185">Reference proteome</keyword>
<gene>
    <name evidence="1" type="ORF">V6N11_079676</name>
</gene>